<reference evidence="2 3" key="1">
    <citation type="submission" date="2023-10" db="EMBL/GenBank/DDBJ databases">
        <title>Chromosome-scale genome assembly provides insights into flower coloration mechanisms of Canna indica.</title>
        <authorList>
            <person name="Li C."/>
        </authorList>
    </citation>
    <scope>NUCLEOTIDE SEQUENCE [LARGE SCALE GENOMIC DNA]</scope>
    <source>
        <tissue evidence="2">Flower</tissue>
    </source>
</reference>
<evidence type="ECO:0000256" key="1">
    <source>
        <dbReference type="SAM" id="MobiDB-lite"/>
    </source>
</evidence>
<proteinExistence type="predicted"/>
<feature type="compositionally biased region" description="Basic and acidic residues" evidence="1">
    <location>
        <begin position="23"/>
        <end position="32"/>
    </location>
</feature>
<accession>A0AAQ3K197</accession>
<name>A0AAQ3K197_9LILI</name>
<evidence type="ECO:0000313" key="3">
    <source>
        <dbReference type="Proteomes" id="UP001327560"/>
    </source>
</evidence>
<sequence length="84" mass="8860">MADIALLVVEDFERKRCAKMWEEGRGPGRRQESLAAAASSSSSASALGRKTGEKGEIGAAMEAQRALQPRSLLGVAAFDGFFSA</sequence>
<dbReference type="PANTHER" id="PTHR36067">
    <property type="entry name" value="EXPRESSED PROTEIN"/>
    <property type="match status" value="1"/>
</dbReference>
<dbReference type="EMBL" id="CP136891">
    <property type="protein sequence ID" value="WOK97625.1"/>
    <property type="molecule type" value="Genomic_DNA"/>
</dbReference>
<feature type="region of interest" description="Disordered" evidence="1">
    <location>
        <begin position="23"/>
        <end position="52"/>
    </location>
</feature>
<keyword evidence="3" id="KW-1185">Reference proteome</keyword>
<feature type="compositionally biased region" description="Low complexity" evidence="1">
    <location>
        <begin position="33"/>
        <end position="47"/>
    </location>
</feature>
<dbReference type="AlphaFoldDB" id="A0AAQ3K197"/>
<gene>
    <name evidence="2" type="ORF">Cni_G06333</name>
</gene>
<organism evidence="2 3">
    <name type="scientific">Canna indica</name>
    <name type="common">Indian-shot</name>
    <dbReference type="NCBI Taxonomy" id="4628"/>
    <lineage>
        <taxon>Eukaryota</taxon>
        <taxon>Viridiplantae</taxon>
        <taxon>Streptophyta</taxon>
        <taxon>Embryophyta</taxon>
        <taxon>Tracheophyta</taxon>
        <taxon>Spermatophyta</taxon>
        <taxon>Magnoliopsida</taxon>
        <taxon>Liliopsida</taxon>
        <taxon>Zingiberales</taxon>
        <taxon>Cannaceae</taxon>
        <taxon>Canna</taxon>
    </lineage>
</organism>
<dbReference type="PANTHER" id="PTHR36067:SF1">
    <property type="entry name" value="EXPRESSED PROTEIN"/>
    <property type="match status" value="1"/>
</dbReference>
<evidence type="ECO:0000313" key="2">
    <source>
        <dbReference type="EMBL" id="WOK97625.1"/>
    </source>
</evidence>
<protein>
    <submittedName>
        <fullName evidence="2">Uncharacterized protein</fullName>
    </submittedName>
</protein>
<dbReference type="Proteomes" id="UP001327560">
    <property type="component" value="Chromosome 2"/>
</dbReference>